<feature type="transmembrane region" description="Helical" evidence="5">
    <location>
        <begin position="216"/>
        <end position="246"/>
    </location>
</feature>
<dbReference type="InterPro" id="IPR052902">
    <property type="entry name" value="ABC-2_transporter"/>
</dbReference>
<feature type="transmembrane region" description="Helical" evidence="5">
    <location>
        <begin position="342"/>
        <end position="364"/>
    </location>
</feature>
<evidence type="ECO:0000256" key="2">
    <source>
        <dbReference type="ARBA" id="ARBA00022692"/>
    </source>
</evidence>
<feature type="transmembrane region" description="Helical" evidence="5">
    <location>
        <begin position="24"/>
        <end position="44"/>
    </location>
</feature>
<gene>
    <name evidence="7" type="ORF">E5161_05490</name>
</gene>
<dbReference type="Pfam" id="PF12698">
    <property type="entry name" value="ABC2_membrane_3"/>
    <property type="match status" value="1"/>
</dbReference>
<feature type="domain" description="ABC transmembrane type-2" evidence="6">
    <location>
        <begin position="139"/>
        <end position="367"/>
    </location>
</feature>
<keyword evidence="4 5" id="KW-0472">Membrane</keyword>
<feature type="transmembrane region" description="Helical" evidence="5">
    <location>
        <begin position="252"/>
        <end position="273"/>
    </location>
</feature>
<comment type="subcellular location">
    <subcellularLocation>
        <location evidence="5">Cell membrane</location>
        <topology evidence="5">Multi-pass membrane protein</topology>
    </subcellularLocation>
    <subcellularLocation>
        <location evidence="1">Membrane</location>
        <topology evidence="1">Multi-pass membrane protein</topology>
    </subcellularLocation>
</comment>
<dbReference type="Proteomes" id="UP000309673">
    <property type="component" value="Unassembled WGS sequence"/>
</dbReference>
<proteinExistence type="inferred from homology"/>
<evidence type="ECO:0000313" key="7">
    <source>
        <dbReference type="EMBL" id="TJY43342.1"/>
    </source>
</evidence>
<dbReference type="Gene3D" id="3.40.1710.10">
    <property type="entry name" value="abc type-2 transporter like domain"/>
    <property type="match status" value="1"/>
</dbReference>
<sequence length="372" mass="40857">MSQGKQFGKLFSANIKMMFREKQVWFWNLFFPIILMSIFILIFGGGSDKAFKAKVAVVKPEQSQAAEGMYQGLKQIPVFTWQSEEPVSQEQADSLIKNKDVDGVIVLPDNGQAQSIKLIVNRENETSATSQALRGILDHFVTQANFQKAGITPAFKLETDSITSGSEDLSSVDFLMTGMIALAIAQGGLFGMVDLVEMRRKGLLKRLRMTPVRMGLLGLASMLVRFVLGVVQIAVLTVIGVYGFGAHLHLDIATLIVAFFIGSLAFNAIGYLISSFSKSLEAYMGVANIASFLMMFISGIFFPVNSLPDWLQSVTSAIPLTYFVEGLRDGMVYGEGLVTSDFWFGIGVLALWGAIAYMIGATLYRRTKVEVR</sequence>
<protein>
    <recommendedName>
        <fullName evidence="5">Transport permease protein</fullName>
    </recommendedName>
</protein>
<dbReference type="AlphaFoldDB" id="A0A4U0FIR1"/>
<evidence type="ECO:0000259" key="6">
    <source>
        <dbReference type="PROSITE" id="PS51012"/>
    </source>
</evidence>
<keyword evidence="2 5" id="KW-0812">Transmembrane</keyword>
<comment type="caution">
    <text evidence="7">The sequence shown here is derived from an EMBL/GenBank/DDBJ whole genome shotgun (WGS) entry which is preliminary data.</text>
</comment>
<keyword evidence="5" id="KW-1003">Cell membrane</keyword>
<keyword evidence="3 5" id="KW-1133">Transmembrane helix</keyword>
<dbReference type="InterPro" id="IPR013525">
    <property type="entry name" value="ABC2_TM"/>
</dbReference>
<dbReference type="InterPro" id="IPR047817">
    <property type="entry name" value="ABC2_TM_bact-type"/>
</dbReference>
<keyword evidence="5" id="KW-0813">Transport</keyword>
<reference evidence="7 8" key="1">
    <citation type="submission" date="2019-04" db="EMBL/GenBank/DDBJ databases">
        <title>Cohnella sp. nov., isolated from soil.</title>
        <authorList>
            <person name="Kim W."/>
        </authorList>
    </citation>
    <scope>NUCLEOTIDE SEQUENCE [LARGE SCALE GENOMIC DNA]</scope>
    <source>
        <strain evidence="7 8">CAU 1483</strain>
    </source>
</reference>
<evidence type="ECO:0000256" key="3">
    <source>
        <dbReference type="ARBA" id="ARBA00022989"/>
    </source>
</evidence>
<dbReference type="InterPro" id="IPR000412">
    <property type="entry name" value="ABC_2_transport"/>
</dbReference>
<name>A0A4U0FIR1_9BACL</name>
<comment type="similarity">
    <text evidence="5">Belongs to the ABC-2 integral membrane protein family.</text>
</comment>
<dbReference type="GO" id="GO:0043190">
    <property type="term" value="C:ATP-binding cassette (ABC) transporter complex"/>
    <property type="evidence" value="ECO:0007669"/>
    <property type="project" value="InterPro"/>
</dbReference>
<evidence type="ECO:0000313" key="8">
    <source>
        <dbReference type="Proteomes" id="UP000309673"/>
    </source>
</evidence>
<keyword evidence="8" id="KW-1185">Reference proteome</keyword>
<evidence type="ECO:0000256" key="4">
    <source>
        <dbReference type="ARBA" id="ARBA00023136"/>
    </source>
</evidence>
<feature type="transmembrane region" description="Helical" evidence="5">
    <location>
        <begin position="285"/>
        <end position="304"/>
    </location>
</feature>
<accession>A0A4U0FIR1</accession>
<dbReference type="PRINTS" id="PR00164">
    <property type="entry name" value="ABC2TRNSPORT"/>
</dbReference>
<dbReference type="GO" id="GO:0140359">
    <property type="term" value="F:ABC-type transporter activity"/>
    <property type="evidence" value="ECO:0007669"/>
    <property type="project" value="InterPro"/>
</dbReference>
<dbReference type="PROSITE" id="PS51012">
    <property type="entry name" value="ABC_TM2"/>
    <property type="match status" value="1"/>
</dbReference>
<evidence type="ECO:0000256" key="1">
    <source>
        <dbReference type="ARBA" id="ARBA00004141"/>
    </source>
</evidence>
<dbReference type="OrthoDB" id="9788252at2"/>
<dbReference type="RefSeq" id="WP_136776706.1">
    <property type="nucleotide sequence ID" value="NZ_SUPK01000002.1"/>
</dbReference>
<feature type="transmembrane region" description="Helical" evidence="5">
    <location>
        <begin position="174"/>
        <end position="196"/>
    </location>
</feature>
<organism evidence="7 8">
    <name type="scientific">Cohnella pontilimi</name>
    <dbReference type="NCBI Taxonomy" id="2564100"/>
    <lineage>
        <taxon>Bacteria</taxon>
        <taxon>Bacillati</taxon>
        <taxon>Bacillota</taxon>
        <taxon>Bacilli</taxon>
        <taxon>Bacillales</taxon>
        <taxon>Paenibacillaceae</taxon>
        <taxon>Cohnella</taxon>
    </lineage>
</organism>
<dbReference type="EMBL" id="SUPK01000002">
    <property type="protein sequence ID" value="TJY43342.1"/>
    <property type="molecule type" value="Genomic_DNA"/>
</dbReference>
<dbReference type="PANTHER" id="PTHR43027">
    <property type="entry name" value="DOXORUBICIN RESISTANCE ABC TRANSPORTER PERMEASE PROTEIN DRRC-RELATED"/>
    <property type="match status" value="1"/>
</dbReference>
<evidence type="ECO:0000256" key="5">
    <source>
        <dbReference type="RuleBase" id="RU361157"/>
    </source>
</evidence>
<dbReference type="PANTHER" id="PTHR43027:SF1">
    <property type="entry name" value="DOXORUBICIN RESISTANCE ABC TRANSPORTER PERMEASE PROTEIN DRRC-RELATED"/>
    <property type="match status" value="1"/>
</dbReference>